<dbReference type="PANTHER" id="PTHR36180">
    <property type="entry name" value="DNA-BINDING PROTEIN-RELATED-RELATED"/>
    <property type="match status" value="1"/>
</dbReference>
<gene>
    <name evidence="2" type="ORF">E0L31_30520</name>
</gene>
<sequence>MNNHIRTFDFKSSAGDLLASVRSVLIDQAPWFFAVDVCEALGLSHTHKALNAVDDEDKREQEDYSGSGRKPLLVNESGLYSLIIKSRKPQAKRFKRWITSEVLPSIRATGSYSLAPSSNLPNFDDPIAAAEAWIETKKAERLAVGYVQRQAKYIDHLENLLAGGITPYEFCKQLNGVNVRQVNAFLEEHNWLFDDRPESKSPRWRVGHYARDQYLTERPGKVEQDDGSVIETFKPILLHKGGVWLYRQYLKGRLPMKKGWDGEFTHVKGLAVAA</sequence>
<dbReference type="SMART" id="SM01040">
    <property type="entry name" value="Bro-N"/>
    <property type="match status" value="1"/>
</dbReference>
<dbReference type="PROSITE" id="PS51750">
    <property type="entry name" value="BRO_N"/>
    <property type="match status" value="1"/>
</dbReference>
<dbReference type="InterPro" id="IPR003497">
    <property type="entry name" value="BRO_N_domain"/>
</dbReference>
<accession>A0A9X8YLT4</accession>
<evidence type="ECO:0000259" key="1">
    <source>
        <dbReference type="PROSITE" id="PS51750"/>
    </source>
</evidence>
<feature type="domain" description="Bro-N" evidence="1">
    <location>
        <begin position="2"/>
        <end position="110"/>
    </location>
</feature>
<reference evidence="2" key="1">
    <citation type="submission" date="2019-03" db="EMBL/GenBank/DDBJ databases">
        <title>Serratia marcescens strain N2 draft genome.</title>
        <authorList>
            <person name="Yassin A."/>
            <person name="El-Kenawy N."/>
            <person name="Youssef N.H."/>
        </authorList>
    </citation>
    <scope>NUCLEOTIDE SEQUENCE [LARGE SCALE GENOMIC DNA]</scope>
    <source>
        <strain evidence="2">N2</strain>
    </source>
</reference>
<comment type="caution">
    <text evidence="2">The sequence shown here is derived from an EMBL/GenBank/DDBJ whole genome shotgun (WGS) entry which is preliminary data.</text>
</comment>
<dbReference type="EMBL" id="SPSG01004307">
    <property type="protein sequence ID" value="TFU39564.1"/>
    <property type="molecule type" value="Genomic_DNA"/>
</dbReference>
<evidence type="ECO:0000313" key="2">
    <source>
        <dbReference type="EMBL" id="TFU39564.1"/>
    </source>
</evidence>
<proteinExistence type="predicted"/>
<dbReference type="PANTHER" id="PTHR36180:SF2">
    <property type="entry name" value="BRO FAMILY PROTEIN"/>
    <property type="match status" value="1"/>
</dbReference>
<name>A0A9X8YLT4_SERMA</name>
<dbReference type="Pfam" id="PF02498">
    <property type="entry name" value="Bro-N"/>
    <property type="match status" value="1"/>
</dbReference>
<organism evidence="2">
    <name type="scientific">Serratia marcescens</name>
    <dbReference type="NCBI Taxonomy" id="615"/>
    <lineage>
        <taxon>Bacteria</taxon>
        <taxon>Pseudomonadati</taxon>
        <taxon>Pseudomonadota</taxon>
        <taxon>Gammaproteobacteria</taxon>
        <taxon>Enterobacterales</taxon>
        <taxon>Yersiniaceae</taxon>
        <taxon>Serratia</taxon>
    </lineage>
</organism>
<dbReference type="AlphaFoldDB" id="A0A9X8YLT4"/>
<protein>
    <submittedName>
        <fullName evidence="2">Transporter</fullName>
    </submittedName>
</protein>